<gene>
    <name evidence="1" type="ORF">CNEO_50028</name>
</gene>
<name>A0AA86JKB0_9CLOT</name>
<sequence>MKDNICYFDESYIFFYTDYLNDNITIEEVKFIKIKSIQILKY</sequence>
<comment type="caution">
    <text evidence="1">The sequence shown here is derived from an EMBL/GenBank/DDBJ whole genome shotgun (WGS) entry which is preliminary data.</text>
</comment>
<protein>
    <submittedName>
        <fullName evidence="1">Uncharacterized protein</fullName>
    </submittedName>
</protein>
<reference evidence="1" key="1">
    <citation type="submission" date="2021-10" db="EMBL/GenBank/DDBJ databases">
        <authorList>
            <person name="Mesa V."/>
        </authorList>
    </citation>
    <scope>NUCLEOTIDE SEQUENCE</scope>
    <source>
        <strain evidence="1">CC3_PB</strain>
    </source>
</reference>
<dbReference type="AlphaFoldDB" id="A0AA86JKB0"/>
<evidence type="ECO:0000313" key="2">
    <source>
        <dbReference type="Proteomes" id="UP000789738"/>
    </source>
</evidence>
<accession>A0AA86JKB0</accession>
<dbReference type="Proteomes" id="UP000789738">
    <property type="component" value="Unassembled WGS sequence"/>
</dbReference>
<organism evidence="1 2">
    <name type="scientific">Clostridium neonatale</name>
    <dbReference type="NCBI Taxonomy" id="137838"/>
    <lineage>
        <taxon>Bacteria</taxon>
        <taxon>Bacillati</taxon>
        <taxon>Bacillota</taxon>
        <taxon>Clostridia</taxon>
        <taxon>Eubacteriales</taxon>
        <taxon>Clostridiaceae</taxon>
        <taxon>Clostridium</taxon>
    </lineage>
</organism>
<dbReference type="RefSeq" id="WP_342350713.1">
    <property type="nucleotide sequence ID" value="NZ_CAKJVE010000005.1"/>
</dbReference>
<proteinExistence type="predicted"/>
<evidence type="ECO:0000313" key="1">
    <source>
        <dbReference type="EMBL" id="CAG9713733.1"/>
    </source>
</evidence>
<dbReference type="EMBL" id="CAKJVE010000005">
    <property type="protein sequence ID" value="CAG9713733.1"/>
    <property type="molecule type" value="Genomic_DNA"/>
</dbReference>